<name>A0ABW1RRM3_9LACO</name>
<sequence length="116" mass="13095">MMSLITTIRDSLKITGIPIKSRLPDDTVPEPFIVIGTHFEDDSQSGKIGKVTTTELQIDLFYAIDNRAELEDAIYEIKRLIYNSTQQITRVTSNTITDDSVGRDVFHVIFLVSAYL</sequence>
<organism evidence="1 2">
    <name type="scientific">Weissella sagaensis</name>
    <dbReference type="NCBI Taxonomy" id="2559928"/>
    <lineage>
        <taxon>Bacteria</taxon>
        <taxon>Bacillati</taxon>
        <taxon>Bacillota</taxon>
        <taxon>Bacilli</taxon>
        <taxon>Lactobacillales</taxon>
        <taxon>Lactobacillaceae</taxon>
        <taxon>Weissella</taxon>
    </lineage>
</organism>
<accession>A0ABW1RRM3</accession>
<evidence type="ECO:0000313" key="2">
    <source>
        <dbReference type="Proteomes" id="UP001596158"/>
    </source>
</evidence>
<proteinExistence type="predicted"/>
<evidence type="ECO:0000313" key="1">
    <source>
        <dbReference type="EMBL" id="MFC6178091.1"/>
    </source>
</evidence>
<reference evidence="2" key="1">
    <citation type="journal article" date="2019" name="Int. J. Syst. Evol. Microbiol.">
        <title>The Global Catalogue of Microorganisms (GCM) 10K type strain sequencing project: providing services to taxonomists for standard genome sequencing and annotation.</title>
        <authorList>
            <consortium name="The Broad Institute Genomics Platform"/>
            <consortium name="The Broad Institute Genome Sequencing Center for Infectious Disease"/>
            <person name="Wu L."/>
            <person name="Ma J."/>
        </authorList>
    </citation>
    <scope>NUCLEOTIDE SEQUENCE [LARGE SCALE GENOMIC DNA]</scope>
    <source>
        <strain evidence="2">CCM 8924</strain>
    </source>
</reference>
<gene>
    <name evidence="1" type="ORF">ACFQGR_01520</name>
</gene>
<dbReference type="EMBL" id="JBHSSG010000007">
    <property type="protein sequence ID" value="MFC6178091.1"/>
    <property type="molecule type" value="Genomic_DNA"/>
</dbReference>
<dbReference type="RefSeq" id="WP_240006011.1">
    <property type="nucleotide sequence ID" value="NZ_BJDT01000005.1"/>
</dbReference>
<keyword evidence="2" id="KW-1185">Reference proteome</keyword>
<dbReference type="Proteomes" id="UP001596158">
    <property type="component" value="Unassembled WGS sequence"/>
</dbReference>
<evidence type="ECO:0008006" key="3">
    <source>
        <dbReference type="Google" id="ProtNLM"/>
    </source>
</evidence>
<protein>
    <recommendedName>
        <fullName evidence="3">DUF3168 domain-containing protein</fullName>
    </recommendedName>
</protein>
<comment type="caution">
    <text evidence="1">The sequence shown here is derived from an EMBL/GenBank/DDBJ whole genome shotgun (WGS) entry which is preliminary data.</text>
</comment>